<dbReference type="EMBL" id="MU854535">
    <property type="protein sequence ID" value="KAK4033354.1"/>
    <property type="molecule type" value="Genomic_DNA"/>
</dbReference>
<evidence type="ECO:0000313" key="2">
    <source>
        <dbReference type="EMBL" id="KAK4033354.1"/>
    </source>
</evidence>
<protein>
    <submittedName>
        <fullName evidence="2">Uncharacterized protein</fullName>
    </submittedName>
</protein>
<comment type="caution">
    <text evidence="2">The sequence shown here is derived from an EMBL/GenBank/DDBJ whole genome shotgun (WGS) entry which is preliminary data.</text>
</comment>
<name>A0AAN6P7W6_9PEZI</name>
<reference evidence="3" key="1">
    <citation type="journal article" date="2023" name="Mol. Phylogenet. Evol.">
        <title>Genome-scale phylogeny and comparative genomics of the fungal order Sordariales.</title>
        <authorList>
            <person name="Hensen N."/>
            <person name="Bonometti L."/>
            <person name="Westerberg I."/>
            <person name="Brannstrom I.O."/>
            <person name="Guillou S."/>
            <person name="Cros-Aarteil S."/>
            <person name="Calhoun S."/>
            <person name="Haridas S."/>
            <person name="Kuo A."/>
            <person name="Mondo S."/>
            <person name="Pangilinan J."/>
            <person name="Riley R."/>
            <person name="LaButti K."/>
            <person name="Andreopoulos B."/>
            <person name="Lipzen A."/>
            <person name="Chen C."/>
            <person name="Yan M."/>
            <person name="Daum C."/>
            <person name="Ng V."/>
            <person name="Clum A."/>
            <person name="Steindorff A."/>
            <person name="Ohm R.A."/>
            <person name="Martin F."/>
            <person name="Silar P."/>
            <person name="Natvig D.O."/>
            <person name="Lalanne C."/>
            <person name="Gautier V."/>
            <person name="Ament-Velasquez S.L."/>
            <person name="Kruys A."/>
            <person name="Hutchinson M.I."/>
            <person name="Powell A.J."/>
            <person name="Barry K."/>
            <person name="Miller A.N."/>
            <person name="Grigoriev I.V."/>
            <person name="Debuchy R."/>
            <person name="Gladieux P."/>
            <person name="Hiltunen Thoren M."/>
            <person name="Johannesson H."/>
        </authorList>
    </citation>
    <scope>NUCLEOTIDE SEQUENCE [LARGE SCALE GENOMIC DNA]</scope>
    <source>
        <strain evidence="3">CBS 284.82</strain>
    </source>
</reference>
<dbReference type="AlphaFoldDB" id="A0AAN6P7W6"/>
<feature type="compositionally biased region" description="Low complexity" evidence="1">
    <location>
        <begin position="48"/>
        <end position="59"/>
    </location>
</feature>
<feature type="region of interest" description="Disordered" evidence="1">
    <location>
        <begin position="1"/>
        <end position="59"/>
    </location>
</feature>
<accession>A0AAN6P7W6</accession>
<gene>
    <name evidence="2" type="ORF">C8A01DRAFT_40184</name>
</gene>
<evidence type="ECO:0000313" key="3">
    <source>
        <dbReference type="Proteomes" id="UP001303115"/>
    </source>
</evidence>
<sequence length="226" mass="24770">MARTKKPARSGATSPKTKPSPSDHDAREPPAIKKAKAALPSDPSPLVPAASQPATQPTASGPNAIFLVQPQDMVYISEKLRPFVVMASVPADTVDKSLPPYRATVAIFYDNSDIEVLDPSPVVEHTNHWIQSAARSPSQDGTTRIHFVFDNVKVDYLGEYTMAVSIFRPGDDLEGPAYLTTPWSIMTRVAALSQRIQPTPPSQFDRLVYTELGLHLDSDHGRRRDN</sequence>
<feature type="compositionally biased region" description="Polar residues" evidence="1">
    <location>
        <begin position="11"/>
        <end position="20"/>
    </location>
</feature>
<organism evidence="2 3">
    <name type="scientific">Parachaetomium inaequale</name>
    <dbReference type="NCBI Taxonomy" id="2588326"/>
    <lineage>
        <taxon>Eukaryota</taxon>
        <taxon>Fungi</taxon>
        <taxon>Dikarya</taxon>
        <taxon>Ascomycota</taxon>
        <taxon>Pezizomycotina</taxon>
        <taxon>Sordariomycetes</taxon>
        <taxon>Sordariomycetidae</taxon>
        <taxon>Sordariales</taxon>
        <taxon>Chaetomiaceae</taxon>
        <taxon>Parachaetomium</taxon>
    </lineage>
</organism>
<keyword evidence="3" id="KW-1185">Reference proteome</keyword>
<dbReference type="Proteomes" id="UP001303115">
    <property type="component" value="Unassembled WGS sequence"/>
</dbReference>
<feature type="compositionally biased region" description="Basic and acidic residues" evidence="1">
    <location>
        <begin position="21"/>
        <end position="31"/>
    </location>
</feature>
<evidence type="ECO:0000256" key="1">
    <source>
        <dbReference type="SAM" id="MobiDB-lite"/>
    </source>
</evidence>
<proteinExistence type="predicted"/>